<organism evidence="1 2">
    <name type="scientific">Dolichospermum flos-aquae CCAP 1403/13F</name>
    <dbReference type="NCBI Taxonomy" id="315271"/>
    <lineage>
        <taxon>Bacteria</taxon>
        <taxon>Bacillati</taxon>
        <taxon>Cyanobacteriota</taxon>
        <taxon>Cyanophyceae</taxon>
        <taxon>Nostocales</taxon>
        <taxon>Aphanizomenonaceae</taxon>
        <taxon>Dolichospermum</taxon>
    </lineage>
</organism>
<evidence type="ECO:0000313" key="1">
    <source>
        <dbReference type="EMBL" id="QJB44414.1"/>
    </source>
</evidence>
<dbReference type="EMBL" id="CP051206">
    <property type="protein sequence ID" value="QJB44414.1"/>
    <property type="molecule type" value="Genomic_DNA"/>
</dbReference>
<dbReference type="Proteomes" id="UP000502433">
    <property type="component" value="Chromosome"/>
</dbReference>
<dbReference type="AlphaFoldDB" id="A0A6H2C080"/>
<protein>
    <submittedName>
        <fullName evidence="1">Uncharacterized protein</fullName>
    </submittedName>
</protein>
<proteinExistence type="predicted"/>
<evidence type="ECO:0000313" key="2">
    <source>
        <dbReference type="Proteomes" id="UP000502433"/>
    </source>
</evidence>
<gene>
    <name evidence="1" type="ORF">HGD76_09765</name>
</gene>
<accession>A0A6H2C080</accession>
<reference evidence="1 2" key="1">
    <citation type="submission" date="2020-04" db="EMBL/GenBank/DDBJ databases">
        <title>Genome-Wide Identification of 5-Methylcytosine Sites in Bacterial Genomes By High-Throughput Sequencing of MspJI Restriction Fragments.</title>
        <authorList>
            <person name="Wu V."/>
        </authorList>
    </citation>
    <scope>NUCLEOTIDE SEQUENCE [LARGE SCALE GENOMIC DNA]</scope>
    <source>
        <strain evidence="1 2">CCAP 1403/13f</strain>
    </source>
</reference>
<sequence length="76" mass="8898">MTIKVINEQQNLQEVMQVLLAHLEPAKVMKFWAACKLGEGDYLQLKERLFSEETVDSLYAKITEYQESNDQKYLSK</sequence>
<dbReference type="KEGG" id="dfs:HGD76_09765"/>
<reference evidence="1 2" key="2">
    <citation type="submission" date="2020-04" db="EMBL/GenBank/DDBJ databases">
        <authorList>
            <person name="Fomenkov A."/>
            <person name="Anton B.P."/>
            <person name="Roberts R.J."/>
        </authorList>
    </citation>
    <scope>NUCLEOTIDE SEQUENCE [LARGE SCALE GENOMIC DNA]</scope>
    <source>
        <strain evidence="1 2">CCAP 1403/13f</strain>
    </source>
</reference>
<dbReference type="RefSeq" id="WP_168695650.1">
    <property type="nucleotide sequence ID" value="NZ_CP051206.1"/>
</dbReference>
<name>A0A6H2C080_DOLFA</name>